<dbReference type="Pfam" id="PF03704">
    <property type="entry name" value="BTAD"/>
    <property type="match status" value="1"/>
</dbReference>
<dbReference type="PROSITE" id="PS51755">
    <property type="entry name" value="OMPR_PHOB"/>
    <property type="match status" value="1"/>
</dbReference>
<dbReference type="EMBL" id="JBHSIU010000082">
    <property type="protein sequence ID" value="MFC5005570.1"/>
    <property type="molecule type" value="Genomic_DNA"/>
</dbReference>
<evidence type="ECO:0000256" key="1">
    <source>
        <dbReference type="ARBA" id="ARBA00005820"/>
    </source>
</evidence>
<reference evidence="8" key="1">
    <citation type="journal article" date="2019" name="Int. J. Syst. Evol. Microbiol.">
        <title>The Global Catalogue of Microorganisms (GCM) 10K type strain sequencing project: providing services to taxonomists for standard genome sequencing and annotation.</title>
        <authorList>
            <consortium name="The Broad Institute Genomics Platform"/>
            <consortium name="The Broad Institute Genome Sequencing Center for Infectious Disease"/>
            <person name="Wu L."/>
            <person name="Ma J."/>
        </authorList>
    </citation>
    <scope>NUCLEOTIDE SEQUENCE [LARGE SCALE GENOMIC DNA]</scope>
    <source>
        <strain evidence="8">CGMCC 4.7152</strain>
    </source>
</reference>
<dbReference type="InterPro" id="IPR049945">
    <property type="entry name" value="AAA_22"/>
</dbReference>
<dbReference type="SUPFAM" id="SSF46894">
    <property type="entry name" value="C-terminal effector domain of the bipartite response regulators"/>
    <property type="match status" value="1"/>
</dbReference>
<dbReference type="PRINTS" id="PR00364">
    <property type="entry name" value="DISEASERSIST"/>
</dbReference>
<dbReference type="InterPro" id="IPR005158">
    <property type="entry name" value="BTAD"/>
</dbReference>
<accession>A0ABV9WC85</accession>
<dbReference type="Pfam" id="PF13401">
    <property type="entry name" value="AAA_22"/>
    <property type="match status" value="1"/>
</dbReference>
<dbReference type="Gene3D" id="3.40.50.300">
    <property type="entry name" value="P-loop containing nucleotide triphosphate hydrolases"/>
    <property type="match status" value="1"/>
</dbReference>
<gene>
    <name evidence="7" type="ORF">ACFPIJ_48070</name>
</gene>
<comment type="similarity">
    <text evidence="1">Belongs to the AfsR/DnrI/RedD regulatory family.</text>
</comment>
<keyword evidence="2" id="KW-0805">Transcription regulation</keyword>
<dbReference type="CDD" id="cd15831">
    <property type="entry name" value="BTAD"/>
    <property type="match status" value="1"/>
</dbReference>
<dbReference type="SUPFAM" id="SSF52540">
    <property type="entry name" value="P-loop containing nucleoside triphosphate hydrolases"/>
    <property type="match status" value="1"/>
</dbReference>
<dbReference type="InterPro" id="IPR016032">
    <property type="entry name" value="Sig_transdc_resp-reg_C-effctor"/>
</dbReference>
<sequence>MTSAPPRDPRLRFGLFGGARVWSDGAELALGPPKQRAMLGLLLAAGGQPVAIGQFVTVLWQDEPAATAVNQIHRYVGALRRVFEADLERRAVGRWVLPTGSGYRLAVDAGSCDLLRFRGLIAAAESALRGGAAESAVELFAQAMEVAQAPAGDEAFRELPMFVALEDERVRAAVASADAALSCGLAAEVLPGLRRVAAEHPLDETIQASVMRCLAAAGRPADALATYDRVRERLREELGSDPGPGLVDAQRAVLAQASIPGFGSALSAVRPAQLPAAPRAFAGRGDVLGVLGSGGAGVYAISGMAGVGKTSLALHWAHSRAADYPDGQLYVNLRGFDASGRAVDPGDALRDLLQSLGVTPAALPDGLEARAGMWRTLLSTRRVLVVIDNARDAQQVQPLLPGRTDSMVIVTSRNRLASLVALADATLIPLEPFSTAEAHQFLTLRLGGLRTSAAPAAAQRLCEACAGLPLALAIVAARGVANPLFPLDLLASELANSVGPLDALVGGDAEVDLREVISWSYRALQPDAMLMLGALAVHPGPDISFAAAVSLSTLPSTRARAALTALTAANLLRETTPGRYAFHDLIRRYALEQLGTDTAAPTARLIDHYVRSTRAAYLLHGRPPLVPLDPAVDGVVPEQHVSVADAVQWYLRERAVLQAIVRRAADVGAYRSVLLITLDWRPMSQNVDAPRDMLPYVHLALEAAAAVNEAMLTAECHRDAGAKFARCGDRGAAHVYYTSALDLFQQLGDLAGQANTWRNLAVTFTDDPAERVRQAERAVDLARRCGVPHVLSTVLHAHAITLRGIGQVAAAFPALFEALTLAEDNAGGANLRPWVLSEIAKIYAAAGDLANTIDFGERAITSARLQEYTAIEIEILPAYGDALLASGQPDRAAQVWQRYLTLSSNTAILDGLAREIGMPATEAVDEVRRKLANLRVGRA</sequence>
<dbReference type="RefSeq" id="WP_380126211.1">
    <property type="nucleotide sequence ID" value="NZ_JBHSIU010000082.1"/>
</dbReference>
<keyword evidence="4" id="KW-0804">Transcription</keyword>
<evidence type="ECO:0000256" key="3">
    <source>
        <dbReference type="ARBA" id="ARBA00023125"/>
    </source>
</evidence>
<dbReference type="InterPro" id="IPR001867">
    <property type="entry name" value="OmpR/PhoB-type_DNA-bd"/>
</dbReference>
<evidence type="ECO:0000313" key="7">
    <source>
        <dbReference type="EMBL" id="MFC5005570.1"/>
    </source>
</evidence>
<feature type="domain" description="OmpR/PhoB-type" evidence="6">
    <location>
        <begin position="1"/>
        <end position="107"/>
    </location>
</feature>
<comment type="caution">
    <text evidence="7">The sequence shown here is derived from an EMBL/GenBank/DDBJ whole genome shotgun (WGS) entry which is preliminary data.</text>
</comment>
<dbReference type="SUPFAM" id="SSF48452">
    <property type="entry name" value="TPR-like"/>
    <property type="match status" value="2"/>
</dbReference>
<name>A0ABV9WC85_9ACTN</name>
<evidence type="ECO:0000259" key="6">
    <source>
        <dbReference type="PROSITE" id="PS51755"/>
    </source>
</evidence>
<dbReference type="InterPro" id="IPR027417">
    <property type="entry name" value="P-loop_NTPase"/>
</dbReference>
<dbReference type="Proteomes" id="UP001595912">
    <property type="component" value="Unassembled WGS sequence"/>
</dbReference>
<dbReference type="SMART" id="SM01043">
    <property type="entry name" value="BTAD"/>
    <property type="match status" value="1"/>
</dbReference>
<proteinExistence type="inferred from homology"/>
<protein>
    <submittedName>
        <fullName evidence="7">BTAD domain-containing putative transcriptional regulator</fullName>
    </submittedName>
</protein>
<organism evidence="7 8">
    <name type="scientific">Dactylosporangium cerinum</name>
    <dbReference type="NCBI Taxonomy" id="1434730"/>
    <lineage>
        <taxon>Bacteria</taxon>
        <taxon>Bacillati</taxon>
        <taxon>Actinomycetota</taxon>
        <taxon>Actinomycetes</taxon>
        <taxon>Micromonosporales</taxon>
        <taxon>Micromonosporaceae</taxon>
        <taxon>Dactylosporangium</taxon>
    </lineage>
</organism>
<keyword evidence="3 5" id="KW-0238">DNA-binding</keyword>
<dbReference type="InterPro" id="IPR036388">
    <property type="entry name" value="WH-like_DNA-bd_sf"/>
</dbReference>
<dbReference type="Gene3D" id="1.10.10.10">
    <property type="entry name" value="Winged helix-like DNA-binding domain superfamily/Winged helix DNA-binding domain"/>
    <property type="match status" value="1"/>
</dbReference>
<evidence type="ECO:0000313" key="8">
    <source>
        <dbReference type="Proteomes" id="UP001595912"/>
    </source>
</evidence>
<evidence type="ECO:0000256" key="2">
    <source>
        <dbReference type="ARBA" id="ARBA00023015"/>
    </source>
</evidence>
<feature type="DNA-binding region" description="OmpR/PhoB-type" evidence="5">
    <location>
        <begin position="1"/>
        <end position="107"/>
    </location>
</feature>
<dbReference type="PANTHER" id="PTHR35807">
    <property type="entry name" value="TRANSCRIPTIONAL REGULATOR REDD-RELATED"/>
    <property type="match status" value="1"/>
</dbReference>
<dbReference type="Gene3D" id="1.25.40.10">
    <property type="entry name" value="Tetratricopeptide repeat domain"/>
    <property type="match status" value="2"/>
</dbReference>
<dbReference type="InterPro" id="IPR011990">
    <property type="entry name" value="TPR-like_helical_dom_sf"/>
</dbReference>
<evidence type="ECO:0000256" key="5">
    <source>
        <dbReference type="PROSITE-ProRule" id="PRU01091"/>
    </source>
</evidence>
<evidence type="ECO:0000256" key="4">
    <source>
        <dbReference type="ARBA" id="ARBA00023163"/>
    </source>
</evidence>
<dbReference type="InterPro" id="IPR051677">
    <property type="entry name" value="AfsR-DnrI-RedD_regulator"/>
</dbReference>
<keyword evidence="8" id="KW-1185">Reference proteome</keyword>
<dbReference type="PANTHER" id="PTHR35807:SF1">
    <property type="entry name" value="TRANSCRIPTIONAL REGULATOR REDD"/>
    <property type="match status" value="1"/>
</dbReference>